<dbReference type="InterPro" id="IPR023631">
    <property type="entry name" value="Amidase_dom"/>
</dbReference>
<dbReference type="PANTHER" id="PTHR43372">
    <property type="entry name" value="FATTY-ACID AMIDE HYDROLASE"/>
    <property type="match status" value="1"/>
</dbReference>
<accession>A0A511Z585</accession>
<evidence type="ECO:0000313" key="3">
    <source>
        <dbReference type="Proteomes" id="UP000321901"/>
    </source>
</evidence>
<evidence type="ECO:0000259" key="1">
    <source>
        <dbReference type="Pfam" id="PF01425"/>
    </source>
</evidence>
<protein>
    <submittedName>
        <fullName evidence="2">Amidase</fullName>
    </submittedName>
</protein>
<dbReference type="Pfam" id="PF01425">
    <property type="entry name" value="Amidase"/>
    <property type="match status" value="2"/>
</dbReference>
<dbReference type="GO" id="GO:0012505">
    <property type="term" value="C:endomembrane system"/>
    <property type="evidence" value="ECO:0007669"/>
    <property type="project" value="TreeGrafter"/>
</dbReference>
<comment type="caution">
    <text evidence="2">The sequence shown here is derived from an EMBL/GenBank/DDBJ whole genome shotgun (WGS) entry which is preliminary data.</text>
</comment>
<dbReference type="PANTHER" id="PTHR43372:SF4">
    <property type="entry name" value="FATTY-ACID AMIDE HYDROLASE 2"/>
    <property type="match status" value="1"/>
</dbReference>
<dbReference type="InterPro" id="IPR036928">
    <property type="entry name" value="AS_sf"/>
</dbReference>
<organism evidence="2 3">
    <name type="scientific">Sporosarcina luteola</name>
    <dbReference type="NCBI Taxonomy" id="582850"/>
    <lineage>
        <taxon>Bacteria</taxon>
        <taxon>Bacillati</taxon>
        <taxon>Bacillota</taxon>
        <taxon>Bacilli</taxon>
        <taxon>Bacillales</taxon>
        <taxon>Caryophanaceae</taxon>
        <taxon>Sporosarcina</taxon>
    </lineage>
</organism>
<dbReference type="SUPFAM" id="SSF75304">
    <property type="entry name" value="Amidase signature (AS) enzymes"/>
    <property type="match status" value="1"/>
</dbReference>
<dbReference type="EMBL" id="BJYL01000011">
    <property type="protein sequence ID" value="GEN82609.1"/>
    <property type="molecule type" value="Genomic_DNA"/>
</dbReference>
<dbReference type="Proteomes" id="UP000321901">
    <property type="component" value="Unassembled WGS sequence"/>
</dbReference>
<feature type="domain" description="Amidase" evidence="1">
    <location>
        <begin position="32"/>
        <end position="256"/>
    </location>
</feature>
<dbReference type="PROSITE" id="PS00571">
    <property type="entry name" value="AMIDASES"/>
    <property type="match status" value="1"/>
</dbReference>
<name>A0A511Z585_9BACL</name>
<feature type="domain" description="Amidase" evidence="1">
    <location>
        <begin position="387"/>
        <end position="458"/>
    </location>
</feature>
<dbReference type="RefSeq" id="WP_246110872.1">
    <property type="nucleotide sequence ID" value="NZ_BJYL01000011.1"/>
</dbReference>
<sequence>MKEALEQTSFVLDADAMQIADMIRKKEMSVSEITSIYINQIKKKNPTVNFLTEDRFAKALEEAELADRALANGEADGALFGVPISMKESFDVAGMETTGGLLRRKGLVQEHDADVVAKLKAEGAIILGKTNTPELCFCQETDNKLYGRTNNPRDLRRTVGGSSGGEGAAIALGGAAVGLGSDIGGSIRFPSHFNGVIGFKSGNGQVSQTGSFPPVEDELQERMLGIGPIAKSVRDAKMVYSLIANQKMAEQNLDEYTINVFRTTKYPISNETTMLLNQVYLSLKNDFTTEREPVPLLDDSSILWQEIMSIDGGESTKKTAFGHETGNPHLAYIKEKTTGKSEIHRYLSWALIGASLFKPSAKRTDEIKGLLEKGDALLDDYLEKRLMILPVYHTGAPLHGGVYKEIFSIRKTFLQYMPYTAYANTWGLPALTVPVGIDADGMPIAFQIIGKNGNEDAIFALGSYIEKKFGGYSRAE</sequence>
<proteinExistence type="predicted"/>
<evidence type="ECO:0000313" key="2">
    <source>
        <dbReference type="EMBL" id="GEN82609.1"/>
    </source>
</evidence>
<keyword evidence="3" id="KW-1185">Reference proteome</keyword>
<reference evidence="2 3" key="1">
    <citation type="submission" date="2019-07" db="EMBL/GenBank/DDBJ databases">
        <title>Whole genome shotgun sequence of Sporosarcina luteola NBRC 105378.</title>
        <authorList>
            <person name="Hosoyama A."/>
            <person name="Uohara A."/>
            <person name="Ohji S."/>
            <person name="Ichikawa N."/>
        </authorList>
    </citation>
    <scope>NUCLEOTIDE SEQUENCE [LARGE SCALE GENOMIC DNA]</scope>
    <source>
        <strain evidence="2 3">NBRC 105378</strain>
    </source>
</reference>
<gene>
    <name evidence="2" type="ORF">SLU01_09210</name>
</gene>
<dbReference type="Gene3D" id="3.90.1300.10">
    <property type="entry name" value="Amidase signature (AS) domain"/>
    <property type="match status" value="1"/>
</dbReference>
<dbReference type="InterPro" id="IPR052739">
    <property type="entry name" value="FAAH2"/>
</dbReference>
<dbReference type="AlphaFoldDB" id="A0A511Z585"/>
<dbReference type="InterPro" id="IPR020556">
    <property type="entry name" value="Amidase_CS"/>
</dbReference>